<gene>
    <name evidence="2" type="ORF">NGKP54_PROKKA_03162</name>
</gene>
<dbReference type="InterPro" id="IPR036937">
    <property type="entry name" value="Adhesion_dom_fimbrial_sf"/>
</dbReference>
<feature type="domain" description="Fimbrial-type adhesion" evidence="1">
    <location>
        <begin position="12"/>
        <end position="157"/>
    </location>
</feature>
<dbReference type="RefSeq" id="WP_162992521.1">
    <property type="nucleotide sequence ID" value="NZ_CABVMH010000007.1"/>
</dbReference>
<evidence type="ECO:0000313" key="2">
    <source>
        <dbReference type="EMBL" id="CAB3558943.1"/>
    </source>
</evidence>
<accession>A0A8D6PZP5</accession>
<dbReference type="Pfam" id="PF00419">
    <property type="entry name" value="Fimbrial"/>
    <property type="match status" value="1"/>
</dbReference>
<proteinExistence type="predicted"/>
<protein>
    <recommendedName>
        <fullName evidence="1">Fimbrial-type adhesion domain-containing protein</fullName>
    </recommendedName>
</protein>
<evidence type="ECO:0000259" key="1">
    <source>
        <dbReference type="Pfam" id="PF00419"/>
    </source>
</evidence>
<sequence length="161" mass="17300">MADKGDNFDMKIHVKGTVVATGKCSFVQDDAVDVKFGDVKYDTDIKNTLKGTYTQPLVSNMTCSGDIDGKTQMKLDNSSGKYISDGSNKLLPVTYSGGKASKSLGIRLTADGTIKNTGEWFDVDMTNPPKLEAELVQVGDGEDFSNGITFFANATLTMAFN</sequence>
<dbReference type="GO" id="GO:0009289">
    <property type="term" value="C:pilus"/>
    <property type="evidence" value="ECO:0007669"/>
    <property type="project" value="InterPro"/>
</dbReference>
<dbReference type="InterPro" id="IPR000259">
    <property type="entry name" value="Adhesion_dom_fimbrial"/>
</dbReference>
<reference evidence="2" key="1">
    <citation type="submission" date="2020-04" db="EMBL/GenBank/DDBJ databases">
        <authorList>
            <person name="Naeem R."/>
            <person name="Antony C."/>
            <person name="Guan Q."/>
        </authorList>
    </citation>
    <scope>NUCLEOTIDE SEQUENCE</scope>
    <source>
        <strain evidence="2">NGKP54</strain>
    </source>
</reference>
<dbReference type="AlphaFoldDB" id="A0A8D6PZP5"/>
<organism evidence="2">
    <name type="scientific">Klebsiella pneumoniae</name>
    <dbReference type="NCBI Taxonomy" id="573"/>
    <lineage>
        <taxon>Bacteria</taxon>
        <taxon>Pseudomonadati</taxon>
        <taxon>Pseudomonadota</taxon>
        <taxon>Gammaproteobacteria</taxon>
        <taxon>Enterobacterales</taxon>
        <taxon>Enterobacteriaceae</taxon>
        <taxon>Klebsiella/Raoultella group</taxon>
        <taxon>Klebsiella</taxon>
        <taxon>Klebsiella pneumoniae complex</taxon>
    </lineage>
</organism>
<dbReference type="Gene3D" id="2.60.40.1090">
    <property type="entry name" value="Fimbrial-type adhesion domain"/>
    <property type="match status" value="1"/>
</dbReference>
<dbReference type="EMBL" id="LR793264">
    <property type="protein sequence ID" value="CAB3558943.1"/>
    <property type="molecule type" value="Genomic_DNA"/>
</dbReference>
<dbReference type="GO" id="GO:0007155">
    <property type="term" value="P:cell adhesion"/>
    <property type="evidence" value="ECO:0007669"/>
    <property type="project" value="InterPro"/>
</dbReference>
<name>A0A8D6PZP5_KLEPN</name>